<dbReference type="Gene3D" id="3.40.640.10">
    <property type="entry name" value="Type I PLP-dependent aspartate aminotransferase-like (Major domain)"/>
    <property type="match status" value="1"/>
</dbReference>
<comment type="caution">
    <text evidence="8">The sequence shown here is derived from an EMBL/GenBank/DDBJ whole genome shotgun (WGS) entry which is preliminary data.</text>
</comment>
<keyword evidence="8" id="KW-0808">Transferase</keyword>
<keyword evidence="4" id="KW-0663">Pyridoxal phosphate</keyword>
<feature type="domain" description="Orn/Lys/Arg decarboxylase C-terminal" evidence="7">
    <location>
        <begin position="417"/>
        <end position="466"/>
    </location>
</feature>
<keyword evidence="8" id="KW-0032">Aminotransferase</keyword>
<dbReference type="Proteomes" id="UP000448943">
    <property type="component" value="Unassembled WGS sequence"/>
</dbReference>
<dbReference type="PANTHER" id="PTHR43277">
    <property type="entry name" value="ARGININE DECARBOXYLASE"/>
    <property type="match status" value="1"/>
</dbReference>
<comment type="similarity">
    <text evidence="2">Belongs to the Orn/Lys/Arg decarboxylase class-I family.</text>
</comment>
<evidence type="ECO:0000313" key="9">
    <source>
        <dbReference type="Proteomes" id="UP000448943"/>
    </source>
</evidence>
<organism evidence="8 9">
    <name type="scientific">Chengkuizengella marina</name>
    <dbReference type="NCBI Taxonomy" id="2507566"/>
    <lineage>
        <taxon>Bacteria</taxon>
        <taxon>Bacillati</taxon>
        <taxon>Bacillota</taxon>
        <taxon>Bacilli</taxon>
        <taxon>Bacillales</taxon>
        <taxon>Paenibacillaceae</taxon>
        <taxon>Chengkuizengella</taxon>
    </lineage>
</organism>
<name>A0A6N9Q7E3_9BACL</name>
<dbReference type="InterPro" id="IPR015424">
    <property type="entry name" value="PyrdxlP-dep_Trfase"/>
</dbReference>
<sequence length="485" mass="55173">MDQRKAPIFDMLKQYHMEQYASFHVPGHKFGLDLNKEERYYFEHIMQIDYTEITGLDDLHDPQTIIKEALELAADCFGSEQSYFLINGSTVGNLALILSVCGRDDIIILQRNVHKSIINGLILAEAKAVFLPPNIDPQTGLDLGVSINHLEKALAQYPEAKAVLLTNPNYYGIGMRLRRFVDLVHKYHIPVLIDEAHGAHYGFHPKLPDSSLSCGADAVVQSTHKMLTSMTMSGMLHVQGNRIDRERLGRFLTMLQSSSPSYPLMASLDISRRWMNTKGRENIINVKSTILTFKKEMEMLQWFEIVDIGKDYGEDYTQDPFKILIHDLTETLSGYDLQKSLEKRGCMIEMADPKFILIVCSVSTKKDDINRLLKALKDLSVQFNLKKKELSKNITNISNEMAFPDLSLPVKLENHFENTKVVKLDEALNLRSAEMIIPYPPGIPLLYQGEIITQEAIYKIEQYINSGAHFQGSKEIINHQISILN</sequence>
<dbReference type="InterPro" id="IPR000310">
    <property type="entry name" value="Orn/Lys/Arg_deCO2ase_major_dom"/>
</dbReference>
<dbReference type="Gene3D" id="3.90.105.10">
    <property type="entry name" value="Molybdopterin biosynthesis moea protein, domain 2"/>
    <property type="match status" value="1"/>
</dbReference>
<evidence type="ECO:0000256" key="4">
    <source>
        <dbReference type="ARBA" id="ARBA00022898"/>
    </source>
</evidence>
<evidence type="ECO:0000256" key="3">
    <source>
        <dbReference type="ARBA" id="ARBA00022793"/>
    </source>
</evidence>
<evidence type="ECO:0000259" key="7">
    <source>
        <dbReference type="Pfam" id="PF03711"/>
    </source>
</evidence>
<evidence type="ECO:0000256" key="2">
    <source>
        <dbReference type="ARBA" id="ARBA00010671"/>
    </source>
</evidence>
<proteinExistence type="inferred from homology"/>
<reference evidence="8 9" key="1">
    <citation type="submission" date="2019-01" db="EMBL/GenBank/DDBJ databases">
        <title>Chengkuizengella sp. nov., isolated from deep-sea sediment of East Pacific Ocean.</title>
        <authorList>
            <person name="Yang J."/>
            <person name="Lai Q."/>
            <person name="Shao Z."/>
        </authorList>
    </citation>
    <scope>NUCLEOTIDE SEQUENCE [LARGE SCALE GENOMIC DNA]</scope>
    <source>
        <strain evidence="8 9">YPA3-1-1</strain>
    </source>
</reference>
<dbReference type="EMBL" id="SIJB01000042">
    <property type="protein sequence ID" value="NBI30786.1"/>
    <property type="molecule type" value="Genomic_DNA"/>
</dbReference>
<comment type="cofactor">
    <cofactor evidence="1">
        <name>pyridoxal 5'-phosphate</name>
        <dbReference type="ChEBI" id="CHEBI:597326"/>
    </cofactor>
</comment>
<dbReference type="InterPro" id="IPR036633">
    <property type="entry name" value="Prn/Lys/Arg_de-COase_C_sf"/>
</dbReference>
<dbReference type="GO" id="GO:0008483">
    <property type="term" value="F:transaminase activity"/>
    <property type="evidence" value="ECO:0007669"/>
    <property type="project" value="UniProtKB-KW"/>
</dbReference>
<evidence type="ECO:0000256" key="1">
    <source>
        <dbReference type="ARBA" id="ARBA00001933"/>
    </source>
</evidence>
<feature type="domain" description="Orn/Lys/Arg decarboxylases family 1 pyridoxal-P attachment site" evidence="6">
    <location>
        <begin position="7"/>
        <end position="366"/>
    </location>
</feature>
<evidence type="ECO:0000256" key="5">
    <source>
        <dbReference type="ARBA" id="ARBA00023239"/>
    </source>
</evidence>
<dbReference type="PANTHER" id="PTHR43277:SF3">
    <property type="entry name" value="DECARBOXYLASE, PUTATIVE-RELATED"/>
    <property type="match status" value="1"/>
</dbReference>
<dbReference type="SUPFAM" id="SSF53383">
    <property type="entry name" value="PLP-dependent transferases"/>
    <property type="match status" value="1"/>
</dbReference>
<evidence type="ECO:0000313" key="8">
    <source>
        <dbReference type="EMBL" id="NBI30786.1"/>
    </source>
</evidence>
<dbReference type="Pfam" id="PF01276">
    <property type="entry name" value="OKR_DC_1"/>
    <property type="match status" value="1"/>
</dbReference>
<keyword evidence="3" id="KW-0210">Decarboxylase</keyword>
<keyword evidence="5" id="KW-0456">Lyase</keyword>
<dbReference type="RefSeq" id="WP_160647596.1">
    <property type="nucleotide sequence ID" value="NZ_SIJB01000042.1"/>
</dbReference>
<keyword evidence="9" id="KW-1185">Reference proteome</keyword>
<dbReference type="Pfam" id="PF03711">
    <property type="entry name" value="OKR_DC_1_C"/>
    <property type="match status" value="1"/>
</dbReference>
<gene>
    <name evidence="8" type="ORF">ERL59_17690</name>
</gene>
<protein>
    <submittedName>
        <fullName evidence="8">Aminotransferase class I/II-fold pyridoxal phosphate-dependent enzyme</fullName>
    </submittedName>
</protein>
<dbReference type="InterPro" id="IPR052357">
    <property type="entry name" value="Orn_Lys_Arg_decarboxylase-I"/>
</dbReference>
<dbReference type="SUPFAM" id="SSF55904">
    <property type="entry name" value="Ornithine decarboxylase C-terminal domain"/>
    <property type="match status" value="1"/>
</dbReference>
<dbReference type="OrthoDB" id="9815233at2"/>
<dbReference type="InterPro" id="IPR008286">
    <property type="entry name" value="Prn/Lys/Arg_de-COase_C"/>
</dbReference>
<accession>A0A6N9Q7E3</accession>
<evidence type="ECO:0000259" key="6">
    <source>
        <dbReference type="Pfam" id="PF01276"/>
    </source>
</evidence>
<dbReference type="GO" id="GO:0016831">
    <property type="term" value="F:carboxy-lyase activity"/>
    <property type="evidence" value="ECO:0007669"/>
    <property type="project" value="UniProtKB-KW"/>
</dbReference>
<dbReference type="CDD" id="cd00615">
    <property type="entry name" value="Orn_deC_like"/>
    <property type="match status" value="1"/>
</dbReference>
<dbReference type="InterPro" id="IPR015421">
    <property type="entry name" value="PyrdxlP-dep_Trfase_major"/>
</dbReference>
<dbReference type="AlphaFoldDB" id="A0A6N9Q7E3"/>